<protein>
    <submittedName>
        <fullName evidence="1">Transcriptional regulator</fullName>
    </submittedName>
</protein>
<dbReference type="Gene3D" id="1.10.10.10">
    <property type="entry name" value="Winged helix-like DNA-binding domain superfamily/Winged helix DNA-binding domain"/>
    <property type="match status" value="1"/>
</dbReference>
<dbReference type="InterPro" id="IPR030489">
    <property type="entry name" value="TR_Rrf2-type_CS"/>
</dbReference>
<gene>
    <name evidence="1" type="ORF">GMB86_14520</name>
</gene>
<keyword evidence="2" id="KW-1185">Reference proteome</keyword>
<name>A0A6N8CTV8_9BACI</name>
<dbReference type="PROSITE" id="PS51197">
    <property type="entry name" value="HTH_RRF2_2"/>
    <property type="match status" value="1"/>
</dbReference>
<dbReference type="PANTHER" id="PTHR33221:SF15">
    <property type="entry name" value="HTH-TYPE TRANSCRIPTIONAL REGULATOR YWGB-RELATED"/>
    <property type="match status" value="1"/>
</dbReference>
<dbReference type="RefSeq" id="WP_155221121.1">
    <property type="nucleotide sequence ID" value="NZ_WNHB01000030.1"/>
</dbReference>
<dbReference type="AlphaFoldDB" id="A0A6N8CTV8"/>
<dbReference type="Pfam" id="PF02082">
    <property type="entry name" value="Rrf2"/>
    <property type="match status" value="1"/>
</dbReference>
<dbReference type="GO" id="GO:0005829">
    <property type="term" value="C:cytosol"/>
    <property type="evidence" value="ECO:0007669"/>
    <property type="project" value="TreeGrafter"/>
</dbReference>
<organism evidence="1 2">
    <name type="scientific">Terrilactibacillus tamarindi</name>
    <dbReference type="NCBI Taxonomy" id="2599694"/>
    <lineage>
        <taxon>Bacteria</taxon>
        <taxon>Bacillati</taxon>
        <taxon>Bacillota</taxon>
        <taxon>Bacilli</taxon>
        <taxon>Bacillales</taxon>
        <taxon>Bacillaceae</taxon>
        <taxon>Terrilactibacillus</taxon>
    </lineage>
</organism>
<dbReference type="Proteomes" id="UP000440978">
    <property type="component" value="Unassembled WGS sequence"/>
</dbReference>
<comment type="caution">
    <text evidence="1">The sequence shown here is derived from an EMBL/GenBank/DDBJ whole genome shotgun (WGS) entry which is preliminary data.</text>
</comment>
<dbReference type="GO" id="GO:0003700">
    <property type="term" value="F:DNA-binding transcription factor activity"/>
    <property type="evidence" value="ECO:0007669"/>
    <property type="project" value="TreeGrafter"/>
</dbReference>
<dbReference type="OrthoDB" id="3242805at2"/>
<dbReference type="SUPFAM" id="SSF46785">
    <property type="entry name" value="Winged helix' DNA-binding domain"/>
    <property type="match status" value="1"/>
</dbReference>
<accession>A0A6N8CTV8</accession>
<sequence length="141" mass="15947">MTSAFTIAVHSLVFLASLPDRMASSEEIANQVFTHPARVRKIMSCLRKEGYVKTKEGIGGGYIFECEPDAVTLGNIYRSISCKALKLHWCSNEAYEACQLSTHIQDVMDHIFNDAENHFIAYLDHITIESILHKIKVKQVF</sequence>
<dbReference type="InterPro" id="IPR036388">
    <property type="entry name" value="WH-like_DNA-bd_sf"/>
</dbReference>
<reference evidence="1 2" key="1">
    <citation type="submission" date="2019-11" db="EMBL/GenBank/DDBJ databases">
        <title>Terrilactibacillus tamarindus sp. nov. BCM23-1 isolated from bark of Tamarindus indica.</title>
        <authorList>
            <person name="Kingkaew E."/>
            <person name="Tanasupawat S."/>
        </authorList>
    </citation>
    <scope>NUCLEOTIDE SEQUENCE [LARGE SCALE GENOMIC DNA]</scope>
    <source>
        <strain evidence="1 2">BCM23-1</strain>
    </source>
</reference>
<dbReference type="PROSITE" id="PS01332">
    <property type="entry name" value="HTH_RRF2_1"/>
    <property type="match status" value="1"/>
</dbReference>
<evidence type="ECO:0000313" key="2">
    <source>
        <dbReference type="Proteomes" id="UP000440978"/>
    </source>
</evidence>
<dbReference type="InterPro" id="IPR036390">
    <property type="entry name" value="WH_DNA-bd_sf"/>
</dbReference>
<dbReference type="EMBL" id="WNHB01000030">
    <property type="protein sequence ID" value="MTT33210.1"/>
    <property type="molecule type" value="Genomic_DNA"/>
</dbReference>
<proteinExistence type="predicted"/>
<dbReference type="InterPro" id="IPR000944">
    <property type="entry name" value="Tscrpt_reg_Rrf2"/>
</dbReference>
<evidence type="ECO:0000313" key="1">
    <source>
        <dbReference type="EMBL" id="MTT33210.1"/>
    </source>
</evidence>
<dbReference type="PANTHER" id="PTHR33221">
    <property type="entry name" value="WINGED HELIX-TURN-HELIX TRANSCRIPTIONAL REGULATOR, RRF2 FAMILY"/>
    <property type="match status" value="1"/>
</dbReference>